<evidence type="ECO:0000313" key="6">
    <source>
        <dbReference type="Proteomes" id="UP000321830"/>
    </source>
</evidence>
<dbReference type="Gene3D" id="2.60.40.1240">
    <property type="match status" value="1"/>
</dbReference>
<feature type="chain" id="PRO_5039297225" description="DUF4352 domain-containing protein" evidence="3">
    <location>
        <begin position="20"/>
        <end position="196"/>
    </location>
</feature>
<accession>A0A511J5T7</accession>
<comment type="caution">
    <text evidence="5">The sequence shown here is derived from an EMBL/GenBank/DDBJ whole genome shotgun (WGS) entry which is preliminary data.</text>
</comment>
<evidence type="ECO:0000259" key="4">
    <source>
        <dbReference type="Pfam" id="PF11611"/>
    </source>
</evidence>
<organism evidence="5 6">
    <name type="scientific">Enterococcus villorum</name>
    <dbReference type="NCBI Taxonomy" id="112904"/>
    <lineage>
        <taxon>Bacteria</taxon>
        <taxon>Bacillati</taxon>
        <taxon>Bacillota</taxon>
        <taxon>Bacilli</taxon>
        <taxon>Lactobacillales</taxon>
        <taxon>Enterococcaceae</taxon>
        <taxon>Enterococcus</taxon>
    </lineage>
</organism>
<feature type="compositionally biased region" description="Basic and acidic residues" evidence="2">
    <location>
        <begin position="162"/>
        <end position="185"/>
    </location>
</feature>
<dbReference type="Pfam" id="PF11611">
    <property type="entry name" value="DUF4352"/>
    <property type="match status" value="1"/>
</dbReference>
<dbReference type="Proteomes" id="UP000321830">
    <property type="component" value="Unassembled WGS sequence"/>
</dbReference>
<evidence type="ECO:0000256" key="2">
    <source>
        <dbReference type="SAM" id="MobiDB-lite"/>
    </source>
</evidence>
<evidence type="ECO:0000256" key="3">
    <source>
        <dbReference type="SAM" id="SignalP"/>
    </source>
</evidence>
<proteinExistence type="predicted"/>
<gene>
    <name evidence="5" type="ORF">EVI01_23860</name>
</gene>
<keyword evidence="1 3" id="KW-0732">Signal</keyword>
<evidence type="ECO:0000313" key="5">
    <source>
        <dbReference type="EMBL" id="GEL93049.1"/>
    </source>
</evidence>
<reference evidence="5 6" key="1">
    <citation type="submission" date="2019-07" db="EMBL/GenBank/DDBJ databases">
        <title>Whole genome shotgun sequence of Enterococcus villorum NBRC 100699.</title>
        <authorList>
            <person name="Hosoyama A."/>
            <person name="Uohara A."/>
            <person name="Ohji S."/>
            <person name="Ichikawa N."/>
        </authorList>
    </citation>
    <scope>NUCLEOTIDE SEQUENCE [LARGE SCALE GENOMIC DNA]</scope>
    <source>
        <strain evidence="5 6">NBRC 100699</strain>
    </source>
</reference>
<evidence type="ECO:0000256" key="1">
    <source>
        <dbReference type="ARBA" id="ARBA00022729"/>
    </source>
</evidence>
<dbReference type="InterPro" id="IPR029051">
    <property type="entry name" value="DUF4352"/>
</dbReference>
<feature type="region of interest" description="Disordered" evidence="2">
    <location>
        <begin position="162"/>
        <end position="196"/>
    </location>
</feature>
<dbReference type="RefSeq" id="WP_010750689.1">
    <property type="nucleotide sequence ID" value="NZ_BJWF01000045.1"/>
</dbReference>
<feature type="domain" description="DUF4352" evidence="4">
    <location>
        <begin position="43"/>
        <end position="145"/>
    </location>
</feature>
<dbReference type="PROSITE" id="PS51257">
    <property type="entry name" value="PROKAR_LIPOPROTEIN"/>
    <property type="match status" value="1"/>
</dbReference>
<dbReference type="AlphaFoldDB" id="A0A511J5T7"/>
<dbReference type="InterPro" id="IPR029050">
    <property type="entry name" value="Immunoprotect_excell_Ig-like"/>
</dbReference>
<name>A0A511J5T7_9ENTE</name>
<feature type="signal peptide" evidence="3">
    <location>
        <begin position="1"/>
        <end position="19"/>
    </location>
</feature>
<feature type="compositionally biased region" description="Polar residues" evidence="2">
    <location>
        <begin position="186"/>
        <end position="196"/>
    </location>
</feature>
<protein>
    <recommendedName>
        <fullName evidence="4">DUF4352 domain-containing protein</fullName>
    </recommendedName>
</protein>
<sequence>MKKLLISVAILTGLSMALAGCSNSKKTTNTTQESSEILNIQSEIGETKKTENLEITVEAAKIVDNPLNTDLGKTTLEVKVKAKNISEEEQDIGTPDFKILDAKGNEYKFTSSEDNFGDVIEPGKTLEGAGYYSIPNDMTSGVIVYNPFQTALQLKWEAEFEGARKTAKQDSKEKMSKEAKHEENKSSQASTENTKK</sequence>
<dbReference type="EMBL" id="BJWF01000045">
    <property type="protein sequence ID" value="GEL93049.1"/>
    <property type="molecule type" value="Genomic_DNA"/>
</dbReference>